<name>A0A453HE45_AEGTS</name>
<dbReference type="SUPFAM" id="SSF56801">
    <property type="entry name" value="Acetyl-CoA synthetase-like"/>
    <property type="match status" value="1"/>
</dbReference>
<dbReference type="Proteomes" id="UP000015105">
    <property type="component" value="Chromosome 4D"/>
</dbReference>
<evidence type="ECO:0000259" key="9">
    <source>
        <dbReference type="Pfam" id="PF13193"/>
    </source>
</evidence>
<sequence length="110" mass="12502">FVVDRLKELIKYKAYQQVAPVELELILQSLPEIFDAAVMPYPHEEAGEIPMALVVRQPGSKITEAQIMEHVAKQVAPYKKVRKVLFIDSIPRSPAGKILRRQLSSHLSRL</sequence>
<comment type="catalytic activity">
    <reaction evidence="8">
        <text>(E)-4-coumarate + ATP + CoA = (E)-4-coumaroyl-CoA + AMP + diphosphate</text>
        <dbReference type="Rhea" id="RHEA:19641"/>
        <dbReference type="ChEBI" id="CHEBI:12876"/>
        <dbReference type="ChEBI" id="CHEBI:30616"/>
        <dbReference type="ChEBI" id="CHEBI:33019"/>
        <dbReference type="ChEBI" id="CHEBI:57287"/>
        <dbReference type="ChEBI" id="CHEBI:85008"/>
        <dbReference type="ChEBI" id="CHEBI:456215"/>
        <dbReference type="EC" id="6.2.1.12"/>
    </reaction>
    <physiologicalReaction direction="left-to-right" evidence="8">
        <dbReference type="Rhea" id="RHEA:19642"/>
    </physiologicalReaction>
</comment>
<dbReference type="AlphaFoldDB" id="A0A453HE45"/>
<dbReference type="Pfam" id="PF13193">
    <property type="entry name" value="AMP-binding_C"/>
    <property type="match status" value="1"/>
</dbReference>
<dbReference type="PANTHER" id="PTHR24096">
    <property type="entry name" value="LONG-CHAIN-FATTY-ACID--COA LIGASE"/>
    <property type="match status" value="1"/>
</dbReference>
<evidence type="ECO:0000256" key="8">
    <source>
        <dbReference type="ARBA" id="ARBA00034252"/>
    </source>
</evidence>
<keyword evidence="4" id="KW-0547">Nucleotide-binding</keyword>
<evidence type="ECO:0000313" key="10">
    <source>
        <dbReference type="EnsemblPlants" id="AET4Gv20156900.2"/>
    </source>
</evidence>
<comment type="similarity">
    <text evidence="1">Belongs to the ATP-dependent AMP-binding enzyme family.</text>
</comment>
<dbReference type="EC" id="6.2.1.12" evidence="2"/>
<keyword evidence="11" id="KW-1185">Reference proteome</keyword>
<evidence type="ECO:0000256" key="4">
    <source>
        <dbReference type="ARBA" id="ARBA00022741"/>
    </source>
</evidence>
<reference evidence="10" key="4">
    <citation type="submission" date="2019-03" db="UniProtKB">
        <authorList>
            <consortium name="EnsemblPlants"/>
        </authorList>
    </citation>
    <scope>IDENTIFICATION</scope>
</reference>
<proteinExistence type="inferred from homology"/>
<reference evidence="10" key="5">
    <citation type="journal article" date="2021" name="G3 (Bethesda)">
        <title>Aegilops tauschii genome assembly Aet v5.0 features greater sequence contiguity and improved annotation.</title>
        <authorList>
            <person name="Wang L."/>
            <person name="Zhu T."/>
            <person name="Rodriguez J.C."/>
            <person name="Deal K.R."/>
            <person name="Dubcovsky J."/>
            <person name="McGuire P.E."/>
            <person name="Lux T."/>
            <person name="Spannagl M."/>
            <person name="Mayer K.F.X."/>
            <person name="Baldrich P."/>
            <person name="Meyers B.C."/>
            <person name="Huo N."/>
            <person name="Gu Y.Q."/>
            <person name="Zhou H."/>
            <person name="Devos K.M."/>
            <person name="Bennetzen J.L."/>
            <person name="Unver T."/>
            <person name="Budak H."/>
            <person name="Gulick P.J."/>
            <person name="Galiba G."/>
            <person name="Kalapos B."/>
            <person name="Nelson D.R."/>
            <person name="Li P."/>
            <person name="You F.M."/>
            <person name="Luo M.C."/>
            <person name="Dvorak J."/>
        </authorList>
    </citation>
    <scope>NUCLEOTIDE SEQUENCE [LARGE SCALE GENOMIC DNA]</scope>
    <source>
        <strain evidence="10">cv. AL8/78</strain>
    </source>
</reference>
<dbReference type="InterPro" id="IPR025110">
    <property type="entry name" value="AMP-bd_C"/>
</dbReference>
<comment type="catalytic activity">
    <reaction evidence="7">
        <text>(E)-4-coumaroyl-AMP + CoA = (E)-4-coumaroyl-CoA + AMP + H(+)</text>
        <dbReference type="Rhea" id="RHEA:72423"/>
        <dbReference type="ChEBI" id="CHEBI:15378"/>
        <dbReference type="ChEBI" id="CHEBI:57287"/>
        <dbReference type="ChEBI" id="CHEBI:85008"/>
        <dbReference type="ChEBI" id="CHEBI:192348"/>
        <dbReference type="ChEBI" id="CHEBI:456215"/>
    </reaction>
    <physiologicalReaction direction="left-to-right" evidence="7">
        <dbReference type="Rhea" id="RHEA:72424"/>
    </physiologicalReaction>
</comment>
<evidence type="ECO:0000256" key="6">
    <source>
        <dbReference type="ARBA" id="ARBA00034219"/>
    </source>
</evidence>
<organism evidence="10 11">
    <name type="scientific">Aegilops tauschii subsp. strangulata</name>
    <name type="common">Goatgrass</name>
    <dbReference type="NCBI Taxonomy" id="200361"/>
    <lineage>
        <taxon>Eukaryota</taxon>
        <taxon>Viridiplantae</taxon>
        <taxon>Streptophyta</taxon>
        <taxon>Embryophyta</taxon>
        <taxon>Tracheophyta</taxon>
        <taxon>Spermatophyta</taxon>
        <taxon>Magnoliopsida</taxon>
        <taxon>Liliopsida</taxon>
        <taxon>Poales</taxon>
        <taxon>Poaceae</taxon>
        <taxon>BOP clade</taxon>
        <taxon>Pooideae</taxon>
        <taxon>Triticodae</taxon>
        <taxon>Triticeae</taxon>
        <taxon>Triticinae</taxon>
        <taxon>Aegilops</taxon>
    </lineage>
</organism>
<reference evidence="11" key="1">
    <citation type="journal article" date="2014" name="Science">
        <title>Ancient hybridizations among the ancestral genomes of bread wheat.</title>
        <authorList>
            <consortium name="International Wheat Genome Sequencing Consortium,"/>
            <person name="Marcussen T."/>
            <person name="Sandve S.R."/>
            <person name="Heier L."/>
            <person name="Spannagl M."/>
            <person name="Pfeifer M."/>
            <person name="Jakobsen K.S."/>
            <person name="Wulff B.B."/>
            <person name="Steuernagel B."/>
            <person name="Mayer K.F."/>
            <person name="Olsen O.A."/>
        </authorList>
    </citation>
    <scope>NUCLEOTIDE SEQUENCE [LARGE SCALE GENOMIC DNA]</scope>
    <source>
        <strain evidence="11">cv. AL8/78</strain>
    </source>
</reference>
<evidence type="ECO:0000256" key="3">
    <source>
        <dbReference type="ARBA" id="ARBA00022598"/>
    </source>
</evidence>
<reference evidence="10" key="3">
    <citation type="journal article" date="2017" name="Nature">
        <title>Genome sequence of the progenitor of the wheat D genome Aegilops tauschii.</title>
        <authorList>
            <person name="Luo M.C."/>
            <person name="Gu Y.Q."/>
            <person name="Puiu D."/>
            <person name="Wang H."/>
            <person name="Twardziok S.O."/>
            <person name="Deal K.R."/>
            <person name="Huo N."/>
            <person name="Zhu T."/>
            <person name="Wang L."/>
            <person name="Wang Y."/>
            <person name="McGuire P.E."/>
            <person name="Liu S."/>
            <person name="Long H."/>
            <person name="Ramasamy R.K."/>
            <person name="Rodriguez J.C."/>
            <person name="Van S.L."/>
            <person name="Yuan L."/>
            <person name="Wang Z."/>
            <person name="Xia Z."/>
            <person name="Xiao L."/>
            <person name="Anderson O.D."/>
            <person name="Ouyang S."/>
            <person name="Liang Y."/>
            <person name="Zimin A.V."/>
            <person name="Pertea G."/>
            <person name="Qi P."/>
            <person name="Bennetzen J.L."/>
            <person name="Dai X."/>
            <person name="Dawson M.W."/>
            <person name="Muller H.G."/>
            <person name="Kugler K."/>
            <person name="Rivarola-Duarte L."/>
            <person name="Spannagl M."/>
            <person name="Mayer K.F.X."/>
            <person name="Lu F.H."/>
            <person name="Bevan M.W."/>
            <person name="Leroy P."/>
            <person name="Li P."/>
            <person name="You F.M."/>
            <person name="Sun Q."/>
            <person name="Liu Z."/>
            <person name="Lyons E."/>
            <person name="Wicker T."/>
            <person name="Salzberg S.L."/>
            <person name="Devos K.M."/>
            <person name="Dvorak J."/>
        </authorList>
    </citation>
    <scope>NUCLEOTIDE SEQUENCE [LARGE SCALE GENOMIC DNA]</scope>
    <source>
        <strain evidence="10">cv. AL8/78</strain>
    </source>
</reference>
<dbReference type="EnsemblPlants" id="AET4Gv20156900.2">
    <property type="protein sequence ID" value="AET4Gv20156900.2"/>
    <property type="gene ID" value="AET4Gv20156900"/>
</dbReference>
<dbReference type="InterPro" id="IPR045851">
    <property type="entry name" value="AMP-bd_C_sf"/>
</dbReference>
<dbReference type="PANTHER" id="PTHR24096:SF367">
    <property type="entry name" value="4-COUMARATE--COA LIGASE"/>
    <property type="match status" value="1"/>
</dbReference>
<evidence type="ECO:0000256" key="1">
    <source>
        <dbReference type="ARBA" id="ARBA00006432"/>
    </source>
</evidence>
<dbReference type="Gene3D" id="3.30.300.30">
    <property type="match status" value="1"/>
</dbReference>
<evidence type="ECO:0000313" key="11">
    <source>
        <dbReference type="Proteomes" id="UP000015105"/>
    </source>
</evidence>
<feature type="domain" description="AMP-binding enzyme C-terminal" evidence="9">
    <location>
        <begin position="22"/>
        <end position="97"/>
    </location>
</feature>
<accession>A0A453HE45</accession>
<dbReference type="GO" id="GO:0005524">
    <property type="term" value="F:ATP binding"/>
    <property type="evidence" value="ECO:0007669"/>
    <property type="project" value="UniProtKB-KW"/>
</dbReference>
<evidence type="ECO:0000256" key="7">
    <source>
        <dbReference type="ARBA" id="ARBA00034223"/>
    </source>
</evidence>
<dbReference type="Gramene" id="AET4Gv20156900.2">
    <property type="protein sequence ID" value="AET4Gv20156900.2"/>
    <property type="gene ID" value="AET4Gv20156900"/>
</dbReference>
<dbReference type="GO" id="GO:0016207">
    <property type="term" value="F:4-coumarate-CoA ligase activity"/>
    <property type="evidence" value="ECO:0007669"/>
    <property type="project" value="UniProtKB-EC"/>
</dbReference>
<dbReference type="FunFam" id="3.30.300.30:FF:000007">
    <property type="entry name" value="4-coumarate--CoA ligase 2"/>
    <property type="match status" value="1"/>
</dbReference>
<comment type="catalytic activity">
    <reaction evidence="6">
        <text>(E)-4-coumarate + ATP + H(+) = (E)-4-coumaroyl-AMP + diphosphate</text>
        <dbReference type="Rhea" id="RHEA:72419"/>
        <dbReference type="ChEBI" id="CHEBI:12876"/>
        <dbReference type="ChEBI" id="CHEBI:15378"/>
        <dbReference type="ChEBI" id="CHEBI:30616"/>
        <dbReference type="ChEBI" id="CHEBI:33019"/>
        <dbReference type="ChEBI" id="CHEBI:192348"/>
    </reaction>
    <physiologicalReaction direction="left-to-right" evidence="6">
        <dbReference type="Rhea" id="RHEA:72420"/>
    </physiologicalReaction>
</comment>
<reference evidence="11" key="2">
    <citation type="journal article" date="2017" name="Nat. Plants">
        <title>The Aegilops tauschii genome reveals multiple impacts of transposons.</title>
        <authorList>
            <person name="Zhao G."/>
            <person name="Zou C."/>
            <person name="Li K."/>
            <person name="Wang K."/>
            <person name="Li T."/>
            <person name="Gao L."/>
            <person name="Zhang X."/>
            <person name="Wang H."/>
            <person name="Yang Z."/>
            <person name="Liu X."/>
            <person name="Jiang W."/>
            <person name="Mao L."/>
            <person name="Kong X."/>
            <person name="Jiao Y."/>
            <person name="Jia J."/>
        </authorList>
    </citation>
    <scope>NUCLEOTIDE SEQUENCE [LARGE SCALE GENOMIC DNA]</scope>
    <source>
        <strain evidence="11">cv. AL8/78</strain>
    </source>
</reference>
<keyword evidence="5" id="KW-0067">ATP-binding</keyword>
<evidence type="ECO:0000256" key="2">
    <source>
        <dbReference type="ARBA" id="ARBA00012959"/>
    </source>
</evidence>
<keyword evidence="3" id="KW-0436">Ligase</keyword>
<protein>
    <recommendedName>
        <fullName evidence="2">4-coumarate--CoA ligase</fullName>
        <ecNumber evidence="2">6.2.1.12</ecNumber>
    </recommendedName>
</protein>
<evidence type="ECO:0000256" key="5">
    <source>
        <dbReference type="ARBA" id="ARBA00022840"/>
    </source>
</evidence>